<evidence type="ECO:0000256" key="2">
    <source>
        <dbReference type="ARBA" id="ARBA00022692"/>
    </source>
</evidence>
<evidence type="ECO:0000256" key="1">
    <source>
        <dbReference type="ARBA" id="ARBA00004141"/>
    </source>
</evidence>
<keyword evidence="2 5" id="KW-0812">Transmembrane</keyword>
<protein>
    <submittedName>
        <fullName evidence="7">ABC transporter</fullName>
    </submittedName>
</protein>
<accession>A0A2U2BX12</accession>
<sequence length="266" mass="28899">MNALASRIRALVERQWVLIAGSWPRMVDLFYWPLVQITVWGFIQLHVFTAIENPGAAVLAAVLGAVLLWDICWRSQLGLSLAYFEEIWSRNLGNLLVSPLRPGELLASLMVVSVTKTALAMIPAVLVAAFAFDFNVFRLGAPLALFVLNLVVFGWSLSLAAAGLVTRFGQGAQDMPWAIMFGLTPFCAVYYPVATLPEVLQPVANLLPPAHIFEGLRALVNDNAFAAGHLLAAAALNAVWIGGGLWLYFALLRASRRSGTLVQIGE</sequence>
<evidence type="ECO:0000256" key="4">
    <source>
        <dbReference type="ARBA" id="ARBA00023136"/>
    </source>
</evidence>
<evidence type="ECO:0000259" key="6">
    <source>
        <dbReference type="Pfam" id="PF01061"/>
    </source>
</evidence>
<organism evidence="7 8">
    <name type="scientific">Marinicauda salina</name>
    <dbReference type="NCBI Taxonomy" id="2135793"/>
    <lineage>
        <taxon>Bacteria</taxon>
        <taxon>Pseudomonadati</taxon>
        <taxon>Pseudomonadota</taxon>
        <taxon>Alphaproteobacteria</taxon>
        <taxon>Maricaulales</taxon>
        <taxon>Maricaulaceae</taxon>
        <taxon>Marinicauda</taxon>
    </lineage>
</organism>
<feature type="transmembrane region" description="Helical" evidence="5">
    <location>
        <begin position="105"/>
        <end position="131"/>
    </location>
</feature>
<dbReference type="AlphaFoldDB" id="A0A2U2BX12"/>
<gene>
    <name evidence="7" type="ORF">DDZ18_02865</name>
</gene>
<dbReference type="PANTHER" id="PTHR43027:SF2">
    <property type="entry name" value="TRANSPORT PERMEASE PROTEIN"/>
    <property type="match status" value="1"/>
</dbReference>
<evidence type="ECO:0000313" key="8">
    <source>
        <dbReference type="Proteomes" id="UP000245168"/>
    </source>
</evidence>
<evidence type="ECO:0000313" key="7">
    <source>
        <dbReference type="EMBL" id="PWE18563.1"/>
    </source>
</evidence>
<dbReference type="EMBL" id="QEXV01000001">
    <property type="protein sequence ID" value="PWE18563.1"/>
    <property type="molecule type" value="Genomic_DNA"/>
</dbReference>
<dbReference type="GO" id="GO:0016020">
    <property type="term" value="C:membrane"/>
    <property type="evidence" value="ECO:0007669"/>
    <property type="project" value="UniProtKB-SubCell"/>
</dbReference>
<dbReference type="RefSeq" id="WP_109251837.1">
    <property type="nucleotide sequence ID" value="NZ_QEXV01000001.1"/>
</dbReference>
<keyword evidence="3 5" id="KW-1133">Transmembrane helix</keyword>
<dbReference type="PANTHER" id="PTHR43027">
    <property type="entry name" value="DOXORUBICIN RESISTANCE ABC TRANSPORTER PERMEASE PROTEIN DRRC-RELATED"/>
    <property type="match status" value="1"/>
</dbReference>
<dbReference type="Pfam" id="PF01061">
    <property type="entry name" value="ABC2_membrane"/>
    <property type="match status" value="1"/>
</dbReference>
<dbReference type="InterPro" id="IPR013525">
    <property type="entry name" value="ABC2_TM"/>
</dbReference>
<feature type="transmembrane region" description="Helical" evidence="5">
    <location>
        <begin position="57"/>
        <end position="84"/>
    </location>
</feature>
<keyword evidence="8" id="KW-1185">Reference proteome</keyword>
<feature type="transmembrane region" description="Helical" evidence="5">
    <location>
        <begin position="226"/>
        <end position="249"/>
    </location>
</feature>
<name>A0A2U2BX12_9PROT</name>
<dbReference type="GO" id="GO:0140359">
    <property type="term" value="F:ABC-type transporter activity"/>
    <property type="evidence" value="ECO:0007669"/>
    <property type="project" value="InterPro"/>
</dbReference>
<feature type="domain" description="ABC-2 type transporter transmembrane" evidence="6">
    <location>
        <begin position="8"/>
        <end position="219"/>
    </location>
</feature>
<feature type="transmembrane region" description="Helical" evidence="5">
    <location>
        <begin position="177"/>
        <end position="193"/>
    </location>
</feature>
<evidence type="ECO:0000256" key="3">
    <source>
        <dbReference type="ARBA" id="ARBA00022989"/>
    </source>
</evidence>
<dbReference type="InterPro" id="IPR052902">
    <property type="entry name" value="ABC-2_transporter"/>
</dbReference>
<proteinExistence type="predicted"/>
<keyword evidence="4 5" id="KW-0472">Membrane</keyword>
<dbReference type="Proteomes" id="UP000245168">
    <property type="component" value="Unassembled WGS sequence"/>
</dbReference>
<feature type="transmembrane region" description="Helical" evidence="5">
    <location>
        <begin position="29"/>
        <end position="51"/>
    </location>
</feature>
<dbReference type="OrthoDB" id="9786643at2"/>
<evidence type="ECO:0000256" key="5">
    <source>
        <dbReference type="SAM" id="Phobius"/>
    </source>
</evidence>
<reference evidence="8" key="1">
    <citation type="submission" date="2018-05" db="EMBL/GenBank/DDBJ databases">
        <authorList>
            <person name="Liu B.-T."/>
        </authorList>
    </citation>
    <scope>NUCLEOTIDE SEQUENCE [LARGE SCALE GENOMIC DNA]</scope>
    <source>
        <strain evidence="8">WD6-1</strain>
    </source>
</reference>
<feature type="transmembrane region" description="Helical" evidence="5">
    <location>
        <begin position="143"/>
        <end position="165"/>
    </location>
</feature>
<comment type="subcellular location">
    <subcellularLocation>
        <location evidence="1">Membrane</location>
        <topology evidence="1">Multi-pass membrane protein</topology>
    </subcellularLocation>
</comment>
<comment type="caution">
    <text evidence="7">The sequence shown here is derived from an EMBL/GenBank/DDBJ whole genome shotgun (WGS) entry which is preliminary data.</text>
</comment>